<dbReference type="Gene3D" id="3.30.160.150">
    <property type="entry name" value="Lipoprotein like domain"/>
    <property type="match status" value="1"/>
</dbReference>
<gene>
    <name evidence="6" type="primary">lptE</name>
    <name evidence="7" type="ORF">HMPREF0551_0319</name>
</gene>
<proteinExistence type="inferred from homology"/>
<evidence type="ECO:0000256" key="2">
    <source>
        <dbReference type="ARBA" id="ARBA00023136"/>
    </source>
</evidence>
<dbReference type="Proteomes" id="UP000011021">
    <property type="component" value="Unassembled WGS sequence"/>
</dbReference>
<comment type="function">
    <text evidence="6">Together with LptD, is involved in the assembly of lipopolysaccharide (LPS) at the surface of the outer membrane. Required for the proper assembly of LptD. Binds LPS and may serve as the LPS recognition site at the outer membrane.</text>
</comment>
<evidence type="ECO:0000256" key="1">
    <source>
        <dbReference type="ARBA" id="ARBA00022729"/>
    </source>
</evidence>
<dbReference type="GO" id="GO:0009279">
    <property type="term" value="C:cell outer membrane"/>
    <property type="evidence" value="ECO:0007669"/>
    <property type="project" value="UniProtKB-UniRule"/>
</dbReference>
<dbReference type="STRING" id="887898.HMPREF0551_0319"/>
<evidence type="ECO:0000256" key="3">
    <source>
        <dbReference type="ARBA" id="ARBA00023139"/>
    </source>
</evidence>
<organism evidence="7 8">
    <name type="scientific">Lautropia mirabilis ATCC 51599</name>
    <dbReference type="NCBI Taxonomy" id="887898"/>
    <lineage>
        <taxon>Bacteria</taxon>
        <taxon>Pseudomonadati</taxon>
        <taxon>Pseudomonadota</taxon>
        <taxon>Betaproteobacteria</taxon>
        <taxon>Burkholderiales</taxon>
        <taxon>Burkholderiaceae</taxon>
        <taxon>Lautropia</taxon>
    </lineage>
</organism>
<dbReference type="GO" id="GO:1990351">
    <property type="term" value="C:transporter complex"/>
    <property type="evidence" value="ECO:0007669"/>
    <property type="project" value="TreeGrafter"/>
</dbReference>
<keyword evidence="8" id="KW-1185">Reference proteome</keyword>
<dbReference type="GO" id="GO:0043165">
    <property type="term" value="P:Gram-negative-bacterium-type cell outer membrane assembly"/>
    <property type="evidence" value="ECO:0007669"/>
    <property type="project" value="UniProtKB-UniRule"/>
</dbReference>
<accession>E7RTQ0</accession>
<dbReference type="eggNOG" id="COG2980">
    <property type="taxonomic scope" value="Bacteria"/>
</dbReference>
<protein>
    <recommendedName>
        <fullName evidence="6">LPS-assembly lipoprotein LptE</fullName>
    </recommendedName>
</protein>
<dbReference type="HAMAP" id="MF_01186">
    <property type="entry name" value="LPS_assembly_LptE"/>
    <property type="match status" value="1"/>
</dbReference>
<dbReference type="PANTHER" id="PTHR38098:SF1">
    <property type="entry name" value="LPS-ASSEMBLY LIPOPROTEIN LPTE"/>
    <property type="match status" value="1"/>
</dbReference>
<keyword evidence="2 6" id="KW-0472">Membrane</keyword>
<name>E7RTQ0_9BURK</name>
<comment type="subunit">
    <text evidence="6">Component of the lipopolysaccharide transport and assembly complex. Interacts with LptD.</text>
</comment>
<reference evidence="7 8" key="1">
    <citation type="submission" date="2010-12" db="EMBL/GenBank/DDBJ databases">
        <authorList>
            <person name="Muzny D."/>
            <person name="Qin X."/>
            <person name="Deng J."/>
            <person name="Jiang H."/>
            <person name="Liu Y."/>
            <person name="Qu J."/>
            <person name="Song X.-Z."/>
            <person name="Zhang L."/>
            <person name="Thornton R."/>
            <person name="Coyle M."/>
            <person name="Francisco L."/>
            <person name="Jackson L."/>
            <person name="Javaid M."/>
            <person name="Korchina V."/>
            <person name="Kovar C."/>
            <person name="Mata R."/>
            <person name="Mathew T."/>
            <person name="Ngo R."/>
            <person name="Nguyen L."/>
            <person name="Nguyen N."/>
            <person name="Okwuonu G."/>
            <person name="Ongeri F."/>
            <person name="Pham C."/>
            <person name="Simmons D."/>
            <person name="Wilczek-Boney K."/>
            <person name="Hale W."/>
            <person name="Jakkamsetti A."/>
            <person name="Pham P."/>
            <person name="Ruth R."/>
            <person name="San Lucas F."/>
            <person name="Warren J."/>
            <person name="Zhang J."/>
            <person name="Zhao Z."/>
            <person name="Zhou C."/>
            <person name="Zhu D."/>
            <person name="Lee S."/>
            <person name="Bess C."/>
            <person name="Blankenburg K."/>
            <person name="Forbes L."/>
            <person name="Fu Q."/>
            <person name="Gubbala S."/>
            <person name="Hirani K."/>
            <person name="Jayaseelan J.C."/>
            <person name="Lara F."/>
            <person name="Munidasa M."/>
            <person name="Palculict T."/>
            <person name="Patil S."/>
            <person name="Pu L.-L."/>
            <person name="Saada N."/>
            <person name="Tang L."/>
            <person name="Weissenberger G."/>
            <person name="Zhu Y."/>
            <person name="Hemphill L."/>
            <person name="Shang Y."/>
            <person name="Youmans B."/>
            <person name="Ayvaz T."/>
            <person name="Ross M."/>
            <person name="Santibanez J."/>
            <person name="Aqrawi P."/>
            <person name="Gross S."/>
            <person name="Joshi V."/>
            <person name="Fowler G."/>
            <person name="Nazareth L."/>
            <person name="Reid J."/>
            <person name="Worley K."/>
            <person name="Petrosino J."/>
            <person name="Highlander S."/>
            <person name="Gibbs R."/>
        </authorList>
    </citation>
    <scope>NUCLEOTIDE SEQUENCE [LARGE SCALE GENOMIC DNA]</scope>
    <source>
        <strain evidence="7 8">ATCC 51599</strain>
    </source>
</reference>
<dbReference type="EMBL" id="AEQP01000001">
    <property type="protein sequence ID" value="EFV96136.1"/>
    <property type="molecule type" value="Genomic_DNA"/>
</dbReference>
<dbReference type="PROSITE" id="PS51318">
    <property type="entry name" value="TAT"/>
    <property type="match status" value="1"/>
</dbReference>
<evidence type="ECO:0000313" key="7">
    <source>
        <dbReference type="EMBL" id="EFV96136.1"/>
    </source>
</evidence>
<evidence type="ECO:0000256" key="6">
    <source>
        <dbReference type="HAMAP-Rule" id="MF_01186"/>
    </source>
</evidence>
<dbReference type="PANTHER" id="PTHR38098">
    <property type="entry name" value="LPS-ASSEMBLY LIPOPROTEIN LPTE"/>
    <property type="match status" value="1"/>
</dbReference>
<dbReference type="Pfam" id="PF04390">
    <property type="entry name" value="LptE"/>
    <property type="match status" value="1"/>
</dbReference>
<sequence length="183" mass="20624">MSRLPDTRPLAGTTRRGWLRGLSRSALLVGLAGPLAACGFHMRRATQLPFSTLYTNLAPNGSIGLALRRELSHSEGTELVTDPKKAEVRLMILQEVPEREVVAYSSEGRAREYELRLRLRFRVEDAKGNDLIPESEITLRREISNADNQLTARADEEAMLFRDMSNDMAHQLLWRLAAIRPAE</sequence>
<keyword evidence="3" id="KW-0564">Palmitate</keyword>
<comment type="similarity">
    <text evidence="6">Belongs to the LptE lipoprotein family.</text>
</comment>
<keyword evidence="1" id="KW-0732">Signal</keyword>
<keyword evidence="4 6" id="KW-0998">Cell outer membrane</keyword>
<keyword evidence="5" id="KW-0449">Lipoprotein</keyword>
<dbReference type="InterPro" id="IPR006311">
    <property type="entry name" value="TAT_signal"/>
</dbReference>
<comment type="caution">
    <text evidence="7">The sequence shown here is derived from an EMBL/GenBank/DDBJ whole genome shotgun (WGS) entry which is preliminary data.</text>
</comment>
<evidence type="ECO:0000313" key="8">
    <source>
        <dbReference type="Proteomes" id="UP000011021"/>
    </source>
</evidence>
<evidence type="ECO:0000256" key="4">
    <source>
        <dbReference type="ARBA" id="ARBA00023237"/>
    </source>
</evidence>
<dbReference type="GO" id="GO:0015920">
    <property type="term" value="P:lipopolysaccharide transport"/>
    <property type="evidence" value="ECO:0007669"/>
    <property type="project" value="TreeGrafter"/>
</dbReference>
<dbReference type="RefSeq" id="WP_005672199.1">
    <property type="nucleotide sequence ID" value="NZ_CP146288.1"/>
</dbReference>
<dbReference type="HOGENOM" id="CLU_103309_0_2_4"/>
<dbReference type="InterPro" id="IPR007485">
    <property type="entry name" value="LPS_assembly_LptE"/>
</dbReference>
<evidence type="ECO:0000256" key="5">
    <source>
        <dbReference type="ARBA" id="ARBA00023288"/>
    </source>
</evidence>
<dbReference type="AlphaFoldDB" id="E7RTQ0"/>
<dbReference type="GO" id="GO:0001530">
    <property type="term" value="F:lipopolysaccharide binding"/>
    <property type="evidence" value="ECO:0007669"/>
    <property type="project" value="TreeGrafter"/>
</dbReference>